<name>A0ABZ2C1B0_9PROT</name>
<accession>A0ABZ2C1B0</accession>
<protein>
    <submittedName>
        <fullName evidence="1">DUF2497 domain-containing protein</fullName>
    </submittedName>
</protein>
<dbReference type="Pfam" id="PF10691">
    <property type="entry name" value="DUF2497"/>
    <property type="match status" value="1"/>
</dbReference>
<evidence type="ECO:0000313" key="2">
    <source>
        <dbReference type="Proteomes" id="UP001330434"/>
    </source>
</evidence>
<dbReference type="Proteomes" id="UP001330434">
    <property type="component" value="Chromosome"/>
</dbReference>
<evidence type="ECO:0000313" key="1">
    <source>
        <dbReference type="EMBL" id="WVX66291.1"/>
    </source>
</evidence>
<dbReference type="EMBL" id="CP133270">
    <property type="protein sequence ID" value="WVX66291.1"/>
    <property type="molecule type" value="Genomic_DNA"/>
</dbReference>
<organism evidence="1 2">
    <name type="scientific">Candidatus Bealeia paramacronuclearis</name>
    <dbReference type="NCBI Taxonomy" id="1921001"/>
    <lineage>
        <taxon>Bacteria</taxon>
        <taxon>Pseudomonadati</taxon>
        <taxon>Pseudomonadota</taxon>
        <taxon>Alphaproteobacteria</taxon>
        <taxon>Holosporales</taxon>
        <taxon>Holosporaceae</taxon>
        <taxon>Candidatus Bealeia</taxon>
    </lineage>
</organism>
<dbReference type="InterPro" id="IPR019632">
    <property type="entry name" value="DUF2497"/>
</dbReference>
<dbReference type="RefSeq" id="WP_331255174.1">
    <property type="nucleotide sequence ID" value="NZ_CP133270.1"/>
</dbReference>
<keyword evidence="2" id="KW-1185">Reference proteome</keyword>
<gene>
    <name evidence="1" type="ORF">Bealeia1_00467</name>
</gene>
<proteinExistence type="predicted"/>
<sequence>MNQPATQSSDEPSMEEILASIRKIISEDDVDGAPQEHTENVVEFKSKPVESQDDVLELTELVDEEGNPLDLSEDTENNNEVEEVVMTSTLDTTVNEVDSEEFAQPETETTFETENTHFQPTLGDEDEDDFQVEIEATPRNPLISENVLQDAASSLGALNKLVRKQILSPEPSMEGPYGQQTVEDLVKSILKPLLKDWLDANLPSLVKWIVAEQVEKIVQESAGYNQSLKDE</sequence>
<reference evidence="1 2" key="1">
    <citation type="journal article" date="2024" name="Environ. Microbiol.">
        <title>Novel evolutionary insights on the interactions of the Holosporales (Alphaproteobacteria) with eukaryotic hosts from comparative genomics.</title>
        <authorList>
            <person name="Giovannini M."/>
            <person name="Petroni G."/>
            <person name="Castelli M."/>
        </authorList>
    </citation>
    <scope>NUCLEOTIDE SEQUENCE [LARGE SCALE GENOMIC DNA]</scope>
    <source>
        <strain evidence="1 2">US_Bl 15I1</strain>
    </source>
</reference>